<evidence type="ECO:0000313" key="2">
    <source>
        <dbReference type="Proteomes" id="UP001234297"/>
    </source>
</evidence>
<protein>
    <submittedName>
        <fullName evidence="1">Uncharacterized protein</fullName>
    </submittedName>
</protein>
<sequence length="117" mass="13675">MIEGCSRQHYKKLINEDEDAVRSKRRRVKQMNGRVVGFFVSPRRRLNWRRISMVMKPGRMAGIYADFVSRMRIDVSYPTIVLSSQWGLPVLSYPSLIVTPKQEYGLVSLNRKFSSHI</sequence>
<dbReference type="Proteomes" id="UP001234297">
    <property type="component" value="Chromosome 9"/>
</dbReference>
<accession>A0ACC2KE39</accession>
<evidence type="ECO:0000313" key="1">
    <source>
        <dbReference type="EMBL" id="KAJ8619282.1"/>
    </source>
</evidence>
<organism evidence="1 2">
    <name type="scientific">Persea americana</name>
    <name type="common">Avocado</name>
    <dbReference type="NCBI Taxonomy" id="3435"/>
    <lineage>
        <taxon>Eukaryota</taxon>
        <taxon>Viridiplantae</taxon>
        <taxon>Streptophyta</taxon>
        <taxon>Embryophyta</taxon>
        <taxon>Tracheophyta</taxon>
        <taxon>Spermatophyta</taxon>
        <taxon>Magnoliopsida</taxon>
        <taxon>Magnoliidae</taxon>
        <taxon>Laurales</taxon>
        <taxon>Lauraceae</taxon>
        <taxon>Persea</taxon>
    </lineage>
</organism>
<keyword evidence="2" id="KW-1185">Reference proteome</keyword>
<dbReference type="EMBL" id="CM056817">
    <property type="protein sequence ID" value="KAJ8619282.1"/>
    <property type="molecule type" value="Genomic_DNA"/>
</dbReference>
<proteinExistence type="predicted"/>
<reference evidence="1 2" key="1">
    <citation type="journal article" date="2022" name="Hortic Res">
        <title>A haplotype resolved chromosomal level avocado genome allows analysis of novel avocado genes.</title>
        <authorList>
            <person name="Nath O."/>
            <person name="Fletcher S.J."/>
            <person name="Hayward A."/>
            <person name="Shaw L.M."/>
            <person name="Masouleh A.K."/>
            <person name="Furtado A."/>
            <person name="Henry R.J."/>
            <person name="Mitter N."/>
        </authorList>
    </citation>
    <scope>NUCLEOTIDE SEQUENCE [LARGE SCALE GENOMIC DNA]</scope>
    <source>
        <strain evidence="2">cv. Hass</strain>
    </source>
</reference>
<comment type="caution">
    <text evidence="1">The sequence shown here is derived from an EMBL/GenBank/DDBJ whole genome shotgun (WGS) entry which is preliminary data.</text>
</comment>
<name>A0ACC2KE39_PERAE</name>
<gene>
    <name evidence="1" type="ORF">MRB53_027811</name>
</gene>